<evidence type="ECO:0000313" key="2">
    <source>
        <dbReference type="EMBL" id="VDN15494.1"/>
    </source>
</evidence>
<feature type="domain" description="C2" evidence="1">
    <location>
        <begin position="17"/>
        <end position="158"/>
    </location>
</feature>
<dbReference type="SMART" id="SM00239">
    <property type="entry name" value="C2"/>
    <property type="match status" value="1"/>
</dbReference>
<evidence type="ECO:0000313" key="3">
    <source>
        <dbReference type="Proteomes" id="UP000281553"/>
    </source>
</evidence>
<dbReference type="Pfam" id="PF00168">
    <property type="entry name" value="C2"/>
    <property type="match status" value="1"/>
</dbReference>
<dbReference type="GO" id="GO:0005544">
    <property type="term" value="F:calcium-dependent phospholipid binding"/>
    <property type="evidence" value="ECO:0007669"/>
    <property type="project" value="TreeGrafter"/>
</dbReference>
<accession>A0A3P7LF48</accession>
<evidence type="ECO:0000259" key="1">
    <source>
        <dbReference type="PROSITE" id="PS50004"/>
    </source>
</evidence>
<dbReference type="AlphaFoldDB" id="A0A3P7LF48"/>
<dbReference type="OrthoDB" id="1029639at2759"/>
<dbReference type="GO" id="GO:0035091">
    <property type="term" value="F:phosphatidylinositol binding"/>
    <property type="evidence" value="ECO:0007669"/>
    <property type="project" value="TreeGrafter"/>
</dbReference>
<dbReference type="PROSITE" id="PS50004">
    <property type="entry name" value="C2"/>
    <property type="match status" value="1"/>
</dbReference>
<keyword evidence="3" id="KW-1185">Reference proteome</keyword>
<dbReference type="SUPFAM" id="SSF49562">
    <property type="entry name" value="C2 domain (Calcium/lipid-binding domain, CaLB)"/>
    <property type="match status" value="1"/>
</dbReference>
<dbReference type="Proteomes" id="UP000281553">
    <property type="component" value="Unassembled WGS sequence"/>
</dbReference>
<proteinExistence type="predicted"/>
<feature type="non-terminal residue" evidence="2">
    <location>
        <position position="158"/>
    </location>
</feature>
<dbReference type="EMBL" id="UYRU01062712">
    <property type="protein sequence ID" value="VDN15494.1"/>
    <property type="molecule type" value="Genomic_DNA"/>
</dbReference>
<name>A0A3P7LF48_DIBLA</name>
<protein>
    <recommendedName>
        <fullName evidence="1">C2 domain-containing protein</fullName>
    </recommendedName>
</protein>
<dbReference type="GO" id="GO:0005789">
    <property type="term" value="C:endoplasmic reticulum membrane"/>
    <property type="evidence" value="ECO:0007669"/>
    <property type="project" value="TreeGrafter"/>
</dbReference>
<dbReference type="InterPro" id="IPR051634">
    <property type="entry name" value="Extended_Synaptotagmin"/>
</dbReference>
<dbReference type="PANTHER" id="PTHR45761:SF1">
    <property type="entry name" value="EXTENDED SYNAPTOTAGMIN-LIKE PROTEIN 2, ISOFORM C"/>
    <property type="match status" value="1"/>
</dbReference>
<dbReference type="GO" id="GO:0005509">
    <property type="term" value="F:calcium ion binding"/>
    <property type="evidence" value="ECO:0007669"/>
    <property type="project" value="TreeGrafter"/>
</dbReference>
<sequence>MTSNTSGGPLGVAPPNPAGKIRMTLHYNVDLEILEITVHRIEQVSVFCVLIHFGLQPDGLTGVNKHGTADAYVKLLLLHSNHSDLDDSKKTKVVYGELSPVFEESFDFAIRQQELEFCTLRIDVKQHSKFFSRKSAMPLLGSTSIDLQTLEVGRGCTE</sequence>
<dbReference type="InterPro" id="IPR035892">
    <property type="entry name" value="C2_domain_sf"/>
</dbReference>
<dbReference type="Gene3D" id="2.60.40.150">
    <property type="entry name" value="C2 domain"/>
    <property type="match status" value="1"/>
</dbReference>
<dbReference type="PANTHER" id="PTHR45761">
    <property type="entry name" value="EXTENDED SYNAPTOTAGMIN-LIKE PROTEIN 2, ISOFORM C"/>
    <property type="match status" value="1"/>
</dbReference>
<dbReference type="InterPro" id="IPR000008">
    <property type="entry name" value="C2_dom"/>
</dbReference>
<gene>
    <name evidence="2" type="ORF">DILT_LOCUS11325</name>
</gene>
<organism evidence="2 3">
    <name type="scientific">Dibothriocephalus latus</name>
    <name type="common">Fish tapeworm</name>
    <name type="synonym">Diphyllobothrium latum</name>
    <dbReference type="NCBI Taxonomy" id="60516"/>
    <lineage>
        <taxon>Eukaryota</taxon>
        <taxon>Metazoa</taxon>
        <taxon>Spiralia</taxon>
        <taxon>Lophotrochozoa</taxon>
        <taxon>Platyhelminthes</taxon>
        <taxon>Cestoda</taxon>
        <taxon>Eucestoda</taxon>
        <taxon>Diphyllobothriidea</taxon>
        <taxon>Diphyllobothriidae</taxon>
        <taxon>Dibothriocephalus</taxon>
    </lineage>
</organism>
<reference evidence="2 3" key="1">
    <citation type="submission" date="2018-11" db="EMBL/GenBank/DDBJ databases">
        <authorList>
            <consortium name="Pathogen Informatics"/>
        </authorList>
    </citation>
    <scope>NUCLEOTIDE SEQUENCE [LARGE SCALE GENOMIC DNA]</scope>
</reference>
<dbReference type="GO" id="GO:0008429">
    <property type="term" value="F:phosphatidylethanolamine binding"/>
    <property type="evidence" value="ECO:0007669"/>
    <property type="project" value="TreeGrafter"/>
</dbReference>
<dbReference type="GO" id="GO:0031210">
    <property type="term" value="F:phosphatidylcholine binding"/>
    <property type="evidence" value="ECO:0007669"/>
    <property type="project" value="TreeGrafter"/>
</dbReference>